<dbReference type="SUPFAM" id="SSF48350">
    <property type="entry name" value="GTPase activation domain, GAP"/>
    <property type="match status" value="1"/>
</dbReference>
<dbReference type="GO" id="GO:0016477">
    <property type="term" value="P:cell migration"/>
    <property type="evidence" value="ECO:0007669"/>
    <property type="project" value="TreeGrafter"/>
</dbReference>
<dbReference type="PANTHER" id="PTHR46150">
    <property type="entry name" value="RHO GTPASE-ACTIVATING PROTEIN 100F"/>
    <property type="match status" value="1"/>
</dbReference>
<dbReference type="PANTHER" id="PTHR46150:SF2">
    <property type="entry name" value="RHO GTPASE-ACTIVATING PROTEIN SYDE1"/>
    <property type="match status" value="1"/>
</dbReference>
<reference evidence="4 5" key="1">
    <citation type="submission" date="2019-09" db="EMBL/GenBank/DDBJ databases">
        <title>Bird 10,000 Genomes (B10K) Project - Family phase.</title>
        <authorList>
            <person name="Zhang G."/>
        </authorList>
    </citation>
    <scope>NUCLEOTIDE SEQUENCE [LARGE SCALE GENOMIC DNA]</scope>
    <source>
        <strain evidence="4">OUT-0023</strain>
        <tissue evidence="4">Blood</tissue>
    </source>
</reference>
<keyword evidence="1" id="KW-0343">GTPase activation</keyword>
<feature type="domain" description="Rho-GAP" evidence="3">
    <location>
        <begin position="271"/>
        <end position="432"/>
    </location>
</feature>
<dbReference type="GO" id="GO:0005096">
    <property type="term" value="F:GTPase activator activity"/>
    <property type="evidence" value="ECO:0007669"/>
    <property type="project" value="UniProtKB-KW"/>
</dbReference>
<dbReference type="AlphaFoldDB" id="A0A7K7R808"/>
<dbReference type="SMART" id="SM00324">
    <property type="entry name" value="RhoGAP"/>
    <property type="match status" value="1"/>
</dbReference>
<feature type="non-terminal residue" evidence="4">
    <location>
        <position position="432"/>
    </location>
</feature>
<evidence type="ECO:0000313" key="4">
    <source>
        <dbReference type="EMBL" id="NWZ88338.1"/>
    </source>
</evidence>
<dbReference type="InterPro" id="IPR008936">
    <property type="entry name" value="Rho_GTPase_activation_prot"/>
</dbReference>
<dbReference type="Pfam" id="PF25336">
    <property type="entry name" value="C2_SYDE"/>
    <property type="match status" value="1"/>
</dbReference>
<keyword evidence="5" id="KW-1185">Reference proteome</keyword>
<organism evidence="4 5">
    <name type="scientific">Poecile atricapillus</name>
    <name type="common">Black-capped chickadee</name>
    <name type="synonym">Parus atricapillus</name>
    <dbReference type="NCBI Taxonomy" id="48891"/>
    <lineage>
        <taxon>Eukaryota</taxon>
        <taxon>Metazoa</taxon>
        <taxon>Chordata</taxon>
        <taxon>Craniata</taxon>
        <taxon>Vertebrata</taxon>
        <taxon>Euteleostomi</taxon>
        <taxon>Archelosauria</taxon>
        <taxon>Archosauria</taxon>
        <taxon>Dinosauria</taxon>
        <taxon>Saurischia</taxon>
        <taxon>Theropoda</taxon>
        <taxon>Coelurosauria</taxon>
        <taxon>Aves</taxon>
        <taxon>Neognathae</taxon>
        <taxon>Neoaves</taxon>
        <taxon>Telluraves</taxon>
        <taxon>Australaves</taxon>
        <taxon>Passeriformes</taxon>
        <taxon>Paridae</taxon>
        <taxon>Poecile</taxon>
    </lineage>
</organism>
<dbReference type="PROSITE" id="PS50238">
    <property type="entry name" value="RHOGAP"/>
    <property type="match status" value="1"/>
</dbReference>
<proteinExistence type="predicted"/>
<dbReference type="Gene3D" id="1.10.555.10">
    <property type="entry name" value="Rho GTPase activation protein"/>
    <property type="match status" value="1"/>
</dbReference>
<evidence type="ECO:0000256" key="2">
    <source>
        <dbReference type="SAM" id="MobiDB-lite"/>
    </source>
</evidence>
<sequence>PEPPSPPGKGRPLPKCKSPGPVRRLSLKMKKLPELRRKLSLRNPRPRDPDGAGGCPSPPESRRESRNVISRYHLDSSVAWALPRGGSGRAGHRSDGDSPELPARPARPGGPGGPAEPGLDLGAFRPYEDPAARGSAVLSGLVSVQLRGLRPAWPERLFCVLQVDGASRARTALLAGGAEFLRLDHCFNLELERARLLSVAVLAWDGSAGRNRLLCHGTVGLARLFEGGRSQALALALRPRAVLFCRLSLSPSLSPSPSEPRVAPGPRVFGVELSQLVAREGHPGQVPLLVLKCLAEIERRGLAVVGLYRLCGSAAAKKELRDAFERDSAAVALSERLCPDINVVTGILKDFLRELPSPLVPPRLQRSVLEAMAQRPPRDPPGDPAALLECLRPPERATLRRLLSHLSLVAALQRWNRMGSQNLAVCFGPVLL</sequence>
<protein>
    <submittedName>
        <fullName evidence="4">SYDE1 protein</fullName>
    </submittedName>
</protein>
<dbReference type="Pfam" id="PF00620">
    <property type="entry name" value="RhoGAP"/>
    <property type="match status" value="1"/>
</dbReference>
<accession>A0A7K7R808</accession>
<dbReference type="InterPro" id="IPR000198">
    <property type="entry name" value="RhoGAP_dom"/>
</dbReference>
<feature type="non-terminal residue" evidence="4">
    <location>
        <position position="1"/>
    </location>
</feature>
<name>A0A7K7R808_POEAT</name>
<gene>
    <name evidence="4" type="primary">Syde1</name>
    <name evidence="4" type="ORF">POEATR_R13406</name>
</gene>
<dbReference type="EMBL" id="VZSS01000283">
    <property type="protein sequence ID" value="NWZ88338.1"/>
    <property type="molecule type" value="Genomic_DNA"/>
</dbReference>
<feature type="region of interest" description="Disordered" evidence="2">
    <location>
        <begin position="81"/>
        <end position="125"/>
    </location>
</feature>
<dbReference type="GO" id="GO:0046578">
    <property type="term" value="P:regulation of Ras protein signal transduction"/>
    <property type="evidence" value="ECO:0007669"/>
    <property type="project" value="TreeGrafter"/>
</dbReference>
<evidence type="ECO:0000259" key="3">
    <source>
        <dbReference type="PROSITE" id="PS50238"/>
    </source>
</evidence>
<evidence type="ECO:0000313" key="5">
    <source>
        <dbReference type="Proteomes" id="UP000540071"/>
    </source>
</evidence>
<feature type="region of interest" description="Disordered" evidence="2">
    <location>
        <begin position="1"/>
        <end position="68"/>
    </location>
</feature>
<dbReference type="GO" id="GO:0097060">
    <property type="term" value="C:synaptic membrane"/>
    <property type="evidence" value="ECO:0007669"/>
    <property type="project" value="TreeGrafter"/>
</dbReference>
<dbReference type="InterPro" id="IPR052118">
    <property type="entry name" value="Rho-GAP_regulator"/>
</dbReference>
<dbReference type="InterPro" id="IPR057459">
    <property type="entry name" value="SYDE1/2_C2"/>
</dbReference>
<dbReference type="Proteomes" id="UP000540071">
    <property type="component" value="Unassembled WGS sequence"/>
</dbReference>
<dbReference type="GO" id="GO:0007165">
    <property type="term" value="P:signal transduction"/>
    <property type="evidence" value="ECO:0007669"/>
    <property type="project" value="InterPro"/>
</dbReference>
<evidence type="ECO:0000256" key="1">
    <source>
        <dbReference type="ARBA" id="ARBA00022468"/>
    </source>
</evidence>
<comment type="caution">
    <text evidence="4">The sequence shown here is derived from an EMBL/GenBank/DDBJ whole genome shotgun (WGS) entry which is preliminary data.</text>
</comment>